<organism evidence="1 2">
    <name type="scientific">Ixodes persulcatus</name>
    <name type="common">Taiga tick</name>
    <dbReference type="NCBI Taxonomy" id="34615"/>
    <lineage>
        <taxon>Eukaryota</taxon>
        <taxon>Metazoa</taxon>
        <taxon>Ecdysozoa</taxon>
        <taxon>Arthropoda</taxon>
        <taxon>Chelicerata</taxon>
        <taxon>Arachnida</taxon>
        <taxon>Acari</taxon>
        <taxon>Parasitiformes</taxon>
        <taxon>Ixodida</taxon>
        <taxon>Ixodoidea</taxon>
        <taxon>Ixodidae</taxon>
        <taxon>Ixodinae</taxon>
        <taxon>Ixodes</taxon>
    </lineage>
</organism>
<evidence type="ECO:0000313" key="1">
    <source>
        <dbReference type="EMBL" id="KAG0416155.1"/>
    </source>
</evidence>
<proteinExistence type="predicted"/>
<dbReference type="Proteomes" id="UP000805193">
    <property type="component" value="Unassembled WGS sequence"/>
</dbReference>
<gene>
    <name evidence="1" type="ORF">HPB47_006665</name>
</gene>
<feature type="non-terminal residue" evidence="1">
    <location>
        <position position="1"/>
    </location>
</feature>
<sequence length="603" mass="66887">TTTPLYYMPLFETETEVYPEVLHYGDEDTVVQIVEGYELHLHQTTLLPPRVLVRTFKDGEPIDRVMRTTGIRKEIFCDDSNGATLMIRRNRESNQTTVVNLRYSTAAGLDIQIKLTAIVISSPDQETYFKYTGNHVNADQTLAGFTLRLATGYIPGNFDFAYLLTGMGCVHDGDPPPDYLSDSPGAQDCPWDDGFIMSYKDGGQNHYMFSQCCVAQIKHLLQRGSHNCLLEQYNRPLKMDKRLPGELLAPVDYCRLRFPEIPYVWTDANPADLMQCKIRCSYPVNPYTGLYVYRQANALDGTTCAEGKGSVLGPTLFTVYVDSITRIFSCFPLLYADDLTLLQPIHSPADYVSLQADLDICHRWTELQNLPVNAGKSHAMTFTGLCRPRQAPALSGGGFMSTDFGFSQATPQRKESNRPDNVVPCTIAQIHRMGEGEDHMTVAGLEVQYVTVVGLVTHVDQQSTKVSYTVDDRTGPPLEGHIFATEPEEQARILSQLVEGTYVRVVGSVRSVDGRRMLKTFRAFGLTDLNELTMHLAEVIHTHMALLVDSKKAPAEDRVNGGGMVKPEPMDTSTFGGGVANNSLGLEPKQNMASGCLHTLLTA</sequence>
<dbReference type="EMBL" id="JABSTQ010010985">
    <property type="protein sequence ID" value="KAG0416155.1"/>
    <property type="molecule type" value="Genomic_DNA"/>
</dbReference>
<keyword evidence="2" id="KW-1185">Reference proteome</keyword>
<evidence type="ECO:0000313" key="2">
    <source>
        <dbReference type="Proteomes" id="UP000805193"/>
    </source>
</evidence>
<name>A0AC60P9P4_IXOPE</name>
<protein>
    <submittedName>
        <fullName evidence="1">Uncharacterized protein</fullName>
    </submittedName>
</protein>
<reference evidence="1 2" key="1">
    <citation type="journal article" date="2020" name="Cell">
        <title>Large-Scale Comparative Analyses of Tick Genomes Elucidate Their Genetic Diversity and Vector Capacities.</title>
        <authorList>
            <consortium name="Tick Genome and Microbiome Consortium (TIGMIC)"/>
            <person name="Jia N."/>
            <person name="Wang J."/>
            <person name="Shi W."/>
            <person name="Du L."/>
            <person name="Sun Y."/>
            <person name="Zhan W."/>
            <person name="Jiang J.F."/>
            <person name="Wang Q."/>
            <person name="Zhang B."/>
            <person name="Ji P."/>
            <person name="Bell-Sakyi L."/>
            <person name="Cui X.M."/>
            <person name="Yuan T.T."/>
            <person name="Jiang B.G."/>
            <person name="Yang W.F."/>
            <person name="Lam T.T."/>
            <person name="Chang Q.C."/>
            <person name="Ding S.J."/>
            <person name="Wang X.J."/>
            <person name="Zhu J.G."/>
            <person name="Ruan X.D."/>
            <person name="Zhao L."/>
            <person name="Wei J.T."/>
            <person name="Ye R.Z."/>
            <person name="Que T.C."/>
            <person name="Du C.H."/>
            <person name="Zhou Y.H."/>
            <person name="Cheng J.X."/>
            <person name="Dai P.F."/>
            <person name="Guo W.B."/>
            <person name="Han X.H."/>
            <person name="Huang E.J."/>
            <person name="Li L.F."/>
            <person name="Wei W."/>
            <person name="Gao Y.C."/>
            <person name="Liu J.Z."/>
            <person name="Shao H.Z."/>
            <person name="Wang X."/>
            <person name="Wang C.C."/>
            <person name="Yang T.C."/>
            <person name="Huo Q.B."/>
            <person name="Li W."/>
            <person name="Chen H.Y."/>
            <person name="Chen S.E."/>
            <person name="Zhou L.G."/>
            <person name="Ni X.B."/>
            <person name="Tian J.H."/>
            <person name="Sheng Y."/>
            <person name="Liu T."/>
            <person name="Pan Y.S."/>
            <person name="Xia L.Y."/>
            <person name="Li J."/>
            <person name="Zhao F."/>
            <person name="Cao W.C."/>
        </authorList>
    </citation>
    <scope>NUCLEOTIDE SEQUENCE [LARGE SCALE GENOMIC DNA]</scope>
    <source>
        <strain evidence="1">Iper-2018</strain>
    </source>
</reference>
<accession>A0AC60P9P4</accession>
<comment type="caution">
    <text evidence="1">The sequence shown here is derived from an EMBL/GenBank/DDBJ whole genome shotgun (WGS) entry which is preliminary data.</text>
</comment>